<proteinExistence type="inferred from homology"/>
<dbReference type="GO" id="GO:0043023">
    <property type="term" value="F:ribosomal large subunit binding"/>
    <property type="evidence" value="ECO:0007669"/>
    <property type="project" value="TreeGrafter"/>
</dbReference>
<protein>
    <recommendedName>
        <fullName evidence="5">Ribosome-recycling factor</fullName>
        <shortName evidence="5">RRF</shortName>
    </recommendedName>
    <alternativeName>
        <fullName evidence="5">Ribosome-releasing factor</fullName>
    </alternativeName>
</protein>
<name>A0A1M4TND3_9ACTN</name>
<dbReference type="Proteomes" id="UP000184295">
    <property type="component" value="Unassembled WGS sequence"/>
</dbReference>
<dbReference type="SUPFAM" id="SSF55194">
    <property type="entry name" value="Ribosome recycling factor, RRF"/>
    <property type="match status" value="1"/>
</dbReference>
<dbReference type="Gene3D" id="3.30.1360.40">
    <property type="match status" value="1"/>
</dbReference>
<dbReference type="InterPro" id="IPR023584">
    <property type="entry name" value="Ribosome_recyc_fac_dom"/>
</dbReference>
<organism evidence="7 8">
    <name type="scientific">Ferrithrix thermotolerans DSM 19514</name>
    <dbReference type="NCBI Taxonomy" id="1121881"/>
    <lineage>
        <taxon>Bacteria</taxon>
        <taxon>Bacillati</taxon>
        <taxon>Actinomycetota</taxon>
        <taxon>Acidimicrobiia</taxon>
        <taxon>Acidimicrobiales</taxon>
        <taxon>Acidimicrobiaceae</taxon>
        <taxon>Ferrithrix</taxon>
    </lineage>
</organism>
<reference evidence="8" key="1">
    <citation type="submission" date="2016-11" db="EMBL/GenBank/DDBJ databases">
        <authorList>
            <person name="Varghese N."/>
            <person name="Submissions S."/>
        </authorList>
    </citation>
    <scope>NUCLEOTIDE SEQUENCE [LARGE SCALE GENOMIC DNA]</scope>
    <source>
        <strain evidence="8">DSM 19514</strain>
    </source>
</reference>
<evidence type="ECO:0000256" key="4">
    <source>
        <dbReference type="ARBA" id="ARBA00022917"/>
    </source>
</evidence>
<keyword evidence="8" id="KW-1185">Reference proteome</keyword>
<dbReference type="FunFam" id="1.10.132.20:FF:000001">
    <property type="entry name" value="Ribosome-recycling factor"/>
    <property type="match status" value="1"/>
</dbReference>
<dbReference type="Gene3D" id="1.10.132.20">
    <property type="entry name" value="Ribosome-recycling factor"/>
    <property type="match status" value="1"/>
</dbReference>
<dbReference type="CDD" id="cd00520">
    <property type="entry name" value="RRF"/>
    <property type="match status" value="1"/>
</dbReference>
<evidence type="ECO:0000256" key="3">
    <source>
        <dbReference type="ARBA" id="ARBA00022490"/>
    </source>
</evidence>
<dbReference type="STRING" id="1121881.SAMN02745225_00668"/>
<dbReference type="RefSeq" id="WP_072788726.1">
    <property type="nucleotide sequence ID" value="NZ_FQUL01000006.1"/>
</dbReference>
<dbReference type="OrthoDB" id="9804006at2"/>
<evidence type="ECO:0000313" key="8">
    <source>
        <dbReference type="Proteomes" id="UP000184295"/>
    </source>
</evidence>
<dbReference type="NCBIfam" id="TIGR00496">
    <property type="entry name" value="frr"/>
    <property type="match status" value="1"/>
</dbReference>
<gene>
    <name evidence="5" type="primary">frr</name>
    <name evidence="7" type="ORF">SAMN02745225_00668</name>
</gene>
<evidence type="ECO:0000259" key="6">
    <source>
        <dbReference type="Pfam" id="PF01765"/>
    </source>
</evidence>
<dbReference type="GO" id="GO:0006415">
    <property type="term" value="P:translational termination"/>
    <property type="evidence" value="ECO:0007669"/>
    <property type="project" value="UniProtKB-UniRule"/>
</dbReference>
<comment type="similarity">
    <text evidence="2 5">Belongs to the RRF family.</text>
</comment>
<feature type="domain" description="Ribosome recycling factor" evidence="6">
    <location>
        <begin position="27"/>
        <end position="188"/>
    </location>
</feature>
<keyword evidence="4 5" id="KW-0648">Protein biosynthesis</keyword>
<sequence length="190" mass="21062">MAEYESIDALIAAVKEKMAKAVSHAEGEFATVRTGRASSVLVERLPVEYYGTEVPLMQIANFSVPDARTLVITPYDKAALKEIEKAIQSSELGINPNNDGSIIRLNFPPLTEERRKELVKVVKQKAEDGKVAIRGVRRSARHDLESMEKAGVLTSDDVDAAEKELDKITQSFVQELDKALSHKEKELLEV</sequence>
<evidence type="ECO:0000256" key="2">
    <source>
        <dbReference type="ARBA" id="ARBA00005912"/>
    </source>
</evidence>
<keyword evidence="3 5" id="KW-0963">Cytoplasm</keyword>
<evidence type="ECO:0000256" key="5">
    <source>
        <dbReference type="HAMAP-Rule" id="MF_00040"/>
    </source>
</evidence>
<dbReference type="AlphaFoldDB" id="A0A1M4TND3"/>
<dbReference type="HAMAP" id="MF_00040">
    <property type="entry name" value="RRF"/>
    <property type="match status" value="1"/>
</dbReference>
<accession>A0A1M4TND3</accession>
<comment type="function">
    <text evidence="5">Responsible for the release of ribosomes from messenger RNA at the termination of protein biosynthesis. May increase the efficiency of translation by recycling ribosomes from one round of translation to another.</text>
</comment>
<evidence type="ECO:0000256" key="1">
    <source>
        <dbReference type="ARBA" id="ARBA00004496"/>
    </source>
</evidence>
<dbReference type="InterPro" id="IPR002661">
    <property type="entry name" value="Ribosome_recyc_fac"/>
</dbReference>
<dbReference type="FunFam" id="3.30.1360.40:FF:000001">
    <property type="entry name" value="Ribosome-recycling factor"/>
    <property type="match status" value="1"/>
</dbReference>
<dbReference type="PANTHER" id="PTHR20982">
    <property type="entry name" value="RIBOSOME RECYCLING FACTOR"/>
    <property type="match status" value="1"/>
</dbReference>
<dbReference type="InterPro" id="IPR036191">
    <property type="entry name" value="RRF_sf"/>
</dbReference>
<comment type="subcellular location">
    <subcellularLocation>
        <location evidence="1 5">Cytoplasm</location>
    </subcellularLocation>
</comment>
<dbReference type="GO" id="GO:0005737">
    <property type="term" value="C:cytoplasm"/>
    <property type="evidence" value="ECO:0007669"/>
    <property type="project" value="UniProtKB-SubCell"/>
</dbReference>
<dbReference type="PANTHER" id="PTHR20982:SF3">
    <property type="entry name" value="MITOCHONDRIAL RIBOSOME RECYCLING FACTOR PSEUDO 1"/>
    <property type="match status" value="1"/>
</dbReference>
<dbReference type="Pfam" id="PF01765">
    <property type="entry name" value="RRF"/>
    <property type="match status" value="1"/>
</dbReference>
<dbReference type="EMBL" id="FQUL01000006">
    <property type="protein sequence ID" value="SHE45971.1"/>
    <property type="molecule type" value="Genomic_DNA"/>
</dbReference>
<evidence type="ECO:0000313" key="7">
    <source>
        <dbReference type="EMBL" id="SHE45971.1"/>
    </source>
</evidence>